<dbReference type="InterPro" id="IPR015943">
    <property type="entry name" value="WD40/YVTN_repeat-like_dom_sf"/>
</dbReference>
<feature type="repeat" description="WD" evidence="5">
    <location>
        <begin position="126"/>
        <end position="166"/>
    </location>
</feature>
<gene>
    <name evidence="6" type="ORF">HYPBUDRAFT_151192</name>
</gene>
<dbReference type="PANTHER" id="PTHR44006">
    <property type="entry name" value="U5 SMALL NUCLEAR RIBONUCLEOPROTEIN 40 KDA PROTEIN"/>
    <property type="match status" value="1"/>
</dbReference>
<dbReference type="GeneID" id="30994924"/>
<reference evidence="7" key="1">
    <citation type="submission" date="2016-05" db="EMBL/GenBank/DDBJ databases">
        <title>Comparative genomics of biotechnologically important yeasts.</title>
        <authorList>
            <consortium name="DOE Joint Genome Institute"/>
            <person name="Riley R."/>
            <person name="Haridas S."/>
            <person name="Wolfe K.H."/>
            <person name="Lopes M.R."/>
            <person name="Hittinger C.T."/>
            <person name="Goker M."/>
            <person name="Salamov A."/>
            <person name="Wisecaver J."/>
            <person name="Long T.M."/>
            <person name="Aerts A.L."/>
            <person name="Barry K."/>
            <person name="Choi C."/>
            <person name="Clum A."/>
            <person name="Coughlan A.Y."/>
            <person name="Deshpande S."/>
            <person name="Douglass A.P."/>
            <person name="Hanson S.J."/>
            <person name="Klenk H.-P."/>
            <person name="Labutti K."/>
            <person name="Lapidus A."/>
            <person name="Lindquist E."/>
            <person name="Lipzen A."/>
            <person name="Meier-Kolthoff J.P."/>
            <person name="Ohm R.A."/>
            <person name="Otillar R.P."/>
            <person name="Pangilinan J."/>
            <person name="Peng Y."/>
            <person name="Rokas A."/>
            <person name="Rosa C.A."/>
            <person name="Scheuner C."/>
            <person name="Sibirny A.A."/>
            <person name="Slot J.C."/>
            <person name="Stielow J.B."/>
            <person name="Sun H."/>
            <person name="Kurtzman C.P."/>
            <person name="Blackwell M."/>
            <person name="Grigoriev I.V."/>
            <person name="Jeffries T.W."/>
        </authorList>
    </citation>
    <scope>NUCLEOTIDE SEQUENCE [LARGE SCALE GENOMIC DNA]</scope>
    <source>
        <strain evidence="7">NRRL Y-1933</strain>
    </source>
</reference>
<dbReference type="GO" id="GO:0008380">
    <property type="term" value="P:RNA splicing"/>
    <property type="evidence" value="ECO:0007669"/>
    <property type="project" value="UniProtKB-KW"/>
</dbReference>
<dbReference type="RefSeq" id="XP_020078490.1">
    <property type="nucleotide sequence ID" value="XM_020220374.1"/>
</dbReference>
<dbReference type="PRINTS" id="PR00320">
    <property type="entry name" value="GPROTEINBRPT"/>
</dbReference>
<feature type="repeat" description="WD" evidence="5">
    <location>
        <begin position="37"/>
        <end position="70"/>
    </location>
</feature>
<name>A0A1E4RQ62_9ASCO</name>
<dbReference type="PROSITE" id="PS00678">
    <property type="entry name" value="WD_REPEATS_1"/>
    <property type="match status" value="1"/>
</dbReference>
<evidence type="ECO:0000256" key="5">
    <source>
        <dbReference type="PROSITE-ProRule" id="PRU00221"/>
    </source>
</evidence>
<sequence length="337" mass="36742">MSLVKRQKLDSNENASLIKSKVLETTSSNLYEEAVVLEGHQGSVLSSKFSNDGSKIVTGGIDKTIQLWNLPTTGEGDEPNYGTLSGHKSAVTSAKWLYDDLTVVSASADTTIGFWDGETGQRIRKCVGHELTINEVDISKDSIALSVSDDGSARLWDQRQKTSSAEIITEFPLLTGSFNNHGSVIYFGGIDPTIKAYDMRVVDKPLWESSGQSDSITSIAINNDDSILISRAMNGDIRTYSAKDHVPDGISRISPYVYDGAPSGNEMQLIRTTFSNNNVSIISGSEDKTVTQFDYNSRKILKKLAGHRGTVLDVDYHPTENIVLTSSTDGLVIVRHI</sequence>
<evidence type="ECO:0000256" key="3">
    <source>
        <dbReference type="ARBA" id="ARBA00022737"/>
    </source>
</evidence>
<evidence type="ECO:0000256" key="1">
    <source>
        <dbReference type="ARBA" id="ARBA00022574"/>
    </source>
</evidence>
<keyword evidence="7" id="KW-1185">Reference proteome</keyword>
<evidence type="ECO:0000313" key="6">
    <source>
        <dbReference type="EMBL" id="ODV69423.1"/>
    </source>
</evidence>
<dbReference type="PROSITE" id="PS50082">
    <property type="entry name" value="WD_REPEATS_2"/>
    <property type="match status" value="4"/>
</dbReference>
<dbReference type="Gene3D" id="2.130.10.10">
    <property type="entry name" value="YVTN repeat-like/Quinoprotein amine dehydrogenase"/>
    <property type="match status" value="1"/>
</dbReference>
<dbReference type="PANTHER" id="PTHR44006:SF1">
    <property type="entry name" value="U5 SMALL NUCLEAR RIBONUCLEOPROTEIN 40 KDA PROTEIN"/>
    <property type="match status" value="1"/>
</dbReference>
<evidence type="ECO:0000256" key="2">
    <source>
        <dbReference type="ARBA" id="ARBA00022664"/>
    </source>
</evidence>
<dbReference type="InterPro" id="IPR001680">
    <property type="entry name" value="WD40_rpt"/>
</dbReference>
<dbReference type="OrthoDB" id="1068471at2759"/>
<dbReference type="InterPro" id="IPR052234">
    <property type="entry name" value="U5_snRNP_Component"/>
</dbReference>
<keyword evidence="4" id="KW-0508">mRNA splicing</keyword>
<evidence type="ECO:0000256" key="4">
    <source>
        <dbReference type="ARBA" id="ARBA00023187"/>
    </source>
</evidence>
<feature type="repeat" description="WD" evidence="5">
    <location>
        <begin position="84"/>
        <end position="125"/>
    </location>
</feature>
<dbReference type="PROSITE" id="PS50294">
    <property type="entry name" value="WD_REPEATS_REGION"/>
    <property type="match status" value="3"/>
</dbReference>
<dbReference type="SMART" id="SM00320">
    <property type="entry name" value="WD40"/>
    <property type="match status" value="7"/>
</dbReference>
<accession>A0A1E4RQ62</accession>
<dbReference type="Pfam" id="PF00400">
    <property type="entry name" value="WD40"/>
    <property type="match status" value="4"/>
</dbReference>
<organism evidence="6 7">
    <name type="scientific">Hyphopichia burtonii NRRL Y-1933</name>
    <dbReference type="NCBI Taxonomy" id="984485"/>
    <lineage>
        <taxon>Eukaryota</taxon>
        <taxon>Fungi</taxon>
        <taxon>Dikarya</taxon>
        <taxon>Ascomycota</taxon>
        <taxon>Saccharomycotina</taxon>
        <taxon>Pichiomycetes</taxon>
        <taxon>Debaryomycetaceae</taxon>
        <taxon>Hyphopichia</taxon>
    </lineage>
</organism>
<evidence type="ECO:0000313" key="7">
    <source>
        <dbReference type="Proteomes" id="UP000095085"/>
    </source>
</evidence>
<feature type="repeat" description="WD" evidence="5">
    <location>
        <begin position="304"/>
        <end position="337"/>
    </location>
</feature>
<dbReference type="EMBL" id="KV454538">
    <property type="protein sequence ID" value="ODV69423.1"/>
    <property type="molecule type" value="Genomic_DNA"/>
</dbReference>
<dbReference type="GO" id="GO:0003723">
    <property type="term" value="F:RNA binding"/>
    <property type="evidence" value="ECO:0007669"/>
    <property type="project" value="TreeGrafter"/>
</dbReference>
<dbReference type="InterPro" id="IPR036322">
    <property type="entry name" value="WD40_repeat_dom_sf"/>
</dbReference>
<keyword evidence="2" id="KW-0507">mRNA processing</keyword>
<dbReference type="InterPro" id="IPR019775">
    <property type="entry name" value="WD40_repeat_CS"/>
</dbReference>
<dbReference type="GO" id="GO:0006397">
    <property type="term" value="P:mRNA processing"/>
    <property type="evidence" value="ECO:0007669"/>
    <property type="project" value="UniProtKB-KW"/>
</dbReference>
<dbReference type="Proteomes" id="UP000095085">
    <property type="component" value="Unassembled WGS sequence"/>
</dbReference>
<dbReference type="InterPro" id="IPR020472">
    <property type="entry name" value="WD40_PAC1"/>
</dbReference>
<dbReference type="SUPFAM" id="SSF50978">
    <property type="entry name" value="WD40 repeat-like"/>
    <property type="match status" value="1"/>
</dbReference>
<dbReference type="STRING" id="984485.A0A1E4RQ62"/>
<dbReference type="AlphaFoldDB" id="A0A1E4RQ62"/>
<keyword evidence="3" id="KW-0677">Repeat</keyword>
<dbReference type="GO" id="GO:0071013">
    <property type="term" value="C:catalytic step 2 spliceosome"/>
    <property type="evidence" value="ECO:0007669"/>
    <property type="project" value="TreeGrafter"/>
</dbReference>
<keyword evidence="1 5" id="KW-0853">WD repeat</keyword>
<protein>
    <submittedName>
        <fullName evidence="6">WD40 repeat-like protein</fullName>
    </submittedName>
</protein>
<proteinExistence type="predicted"/>
<dbReference type="CDD" id="cd00200">
    <property type="entry name" value="WD40"/>
    <property type="match status" value="1"/>
</dbReference>